<dbReference type="FunFam" id="3.40.225.10:FF:000001">
    <property type="entry name" value="L-ribulose-5-phosphate 4-epimerase UlaF"/>
    <property type="match status" value="1"/>
</dbReference>
<dbReference type="NCBIfam" id="NF006047">
    <property type="entry name" value="PRK08193.1"/>
    <property type="match status" value="1"/>
</dbReference>
<keyword evidence="7" id="KW-0413">Isomerase</keyword>
<comment type="cofactor">
    <cofactor evidence="2">
        <name>Zn(2+)</name>
        <dbReference type="ChEBI" id="CHEBI:29105"/>
    </cofactor>
</comment>
<dbReference type="GO" id="GO:0046872">
    <property type="term" value="F:metal ion binding"/>
    <property type="evidence" value="ECO:0007669"/>
    <property type="project" value="UniProtKB-KW"/>
</dbReference>
<dbReference type="InterPro" id="IPR001303">
    <property type="entry name" value="Aldolase_II/adducin_N"/>
</dbReference>
<evidence type="ECO:0000256" key="6">
    <source>
        <dbReference type="ARBA" id="ARBA00022833"/>
    </source>
</evidence>
<dbReference type="GO" id="GO:0005829">
    <property type="term" value="C:cytosol"/>
    <property type="evidence" value="ECO:0007669"/>
    <property type="project" value="TreeGrafter"/>
</dbReference>
<gene>
    <name evidence="10" type="ORF">GYA55_09725</name>
</gene>
<keyword evidence="8" id="KW-0119">Carbohydrate metabolism</keyword>
<evidence type="ECO:0000256" key="8">
    <source>
        <dbReference type="ARBA" id="ARBA00023277"/>
    </source>
</evidence>
<evidence type="ECO:0000256" key="7">
    <source>
        <dbReference type="ARBA" id="ARBA00023235"/>
    </source>
</evidence>
<evidence type="ECO:0000259" key="9">
    <source>
        <dbReference type="SMART" id="SM01007"/>
    </source>
</evidence>
<dbReference type="Proteomes" id="UP000524246">
    <property type="component" value="Unassembled WGS sequence"/>
</dbReference>
<evidence type="ECO:0000256" key="1">
    <source>
        <dbReference type="ARBA" id="ARBA00001726"/>
    </source>
</evidence>
<dbReference type="Pfam" id="PF00596">
    <property type="entry name" value="Aldolase_II"/>
    <property type="match status" value="1"/>
</dbReference>
<comment type="caution">
    <text evidence="10">The sequence shown here is derived from an EMBL/GenBank/DDBJ whole genome shotgun (WGS) entry which is preliminary data.</text>
</comment>
<evidence type="ECO:0000256" key="5">
    <source>
        <dbReference type="ARBA" id="ARBA00022723"/>
    </source>
</evidence>
<dbReference type="GO" id="GO:0016832">
    <property type="term" value="F:aldehyde-lyase activity"/>
    <property type="evidence" value="ECO:0007669"/>
    <property type="project" value="TreeGrafter"/>
</dbReference>
<dbReference type="GO" id="GO:0008742">
    <property type="term" value="F:L-ribulose-phosphate 4-epimerase activity"/>
    <property type="evidence" value="ECO:0007669"/>
    <property type="project" value="UniProtKB-EC"/>
</dbReference>
<dbReference type="InterPro" id="IPR036409">
    <property type="entry name" value="Aldolase_II/adducin_N_sf"/>
</dbReference>
<dbReference type="PANTHER" id="PTHR22789:SF8">
    <property type="entry name" value="L-RIBULOSE-5-PHOSPHATE 4-EPIMERASE SGBE"/>
    <property type="match status" value="1"/>
</dbReference>
<accession>A0A7X9IK83</accession>
<comment type="catalytic activity">
    <reaction evidence="1">
        <text>L-ribulose 5-phosphate = D-xylulose 5-phosphate</text>
        <dbReference type="Rhea" id="RHEA:22368"/>
        <dbReference type="ChEBI" id="CHEBI:57737"/>
        <dbReference type="ChEBI" id="CHEBI:58226"/>
        <dbReference type="EC" id="5.1.3.4"/>
    </reaction>
</comment>
<dbReference type="EMBL" id="JAAZON010000438">
    <property type="protein sequence ID" value="NMC63430.1"/>
    <property type="molecule type" value="Genomic_DNA"/>
</dbReference>
<sequence>MLEELKGQVFEANLELVRQGLVISTFGNVSGISREEGLVVIKPSGVPYEVMRPDDMVVLSLEDSKIVEAQLKPSSDTPTHVELYKAFPHIGGIVHTHSCFATAWAQSGRTIPPLGTTHADYFRGAVPCTRPLSNEEIQFAYEQNTGLVICECFKGRDLTEAPGVLVAQHGPFSWGKDPNDAVHNAVLLEYIAKLASETLRINQSLPPISTTLLDKHFLRKHGSGKYYGQN</sequence>
<name>A0A7X9IK83_9DELT</name>
<keyword evidence="5" id="KW-0479">Metal-binding</keyword>
<evidence type="ECO:0000313" key="10">
    <source>
        <dbReference type="EMBL" id="NMC63430.1"/>
    </source>
</evidence>
<dbReference type="EC" id="5.1.3.4" evidence="4"/>
<dbReference type="SMART" id="SM01007">
    <property type="entry name" value="Aldolase_II"/>
    <property type="match status" value="1"/>
</dbReference>
<evidence type="ECO:0000256" key="4">
    <source>
        <dbReference type="ARBA" id="ARBA00013186"/>
    </source>
</evidence>
<proteinExistence type="inferred from homology"/>
<keyword evidence="6" id="KW-0862">Zinc</keyword>
<evidence type="ECO:0000256" key="2">
    <source>
        <dbReference type="ARBA" id="ARBA00001947"/>
    </source>
</evidence>
<dbReference type="SUPFAM" id="SSF53639">
    <property type="entry name" value="AraD/HMP-PK domain-like"/>
    <property type="match status" value="1"/>
</dbReference>
<reference evidence="10 11" key="1">
    <citation type="journal article" date="2020" name="Biotechnol. Biofuels">
        <title>New insights from the biogas microbiome by comprehensive genome-resolved metagenomics of nearly 1600 species originating from multiple anaerobic digesters.</title>
        <authorList>
            <person name="Campanaro S."/>
            <person name="Treu L."/>
            <person name="Rodriguez-R L.M."/>
            <person name="Kovalovszki A."/>
            <person name="Ziels R.M."/>
            <person name="Maus I."/>
            <person name="Zhu X."/>
            <person name="Kougias P.G."/>
            <person name="Basile A."/>
            <person name="Luo G."/>
            <person name="Schluter A."/>
            <person name="Konstantinidis K.T."/>
            <person name="Angelidaki I."/>
        </authorList>
    </citation>
    <scope>NUCLEOTIDE SEQUENCE [LARGE SCALE GENOMIC DNA]</scope>
    <source>
        <strain evidence="10">AS27yjCOA_65</strain>
    </source>
</reference>
<dbReference type="InterPro" id="IPR050197">
    <property type="entry name" value="Aldolase_class_II_sugar_metab"/>
</dbReference>
<dbReference type="AlphaFoldDB" id="A0A7X9IK83"/>
<comment type="similarity">
    <text evidence="3">Belongs to the aldolase class II family. AraD/FucA subfamily.</text>
</comment>
<dbReference type="NCBIfam" id="NF009003">
    <property type="entry name" value="PRK12348.1"/>
    <property type="match status" value="1"/>
</dbReference>
<dbReference type="PANTHER" id="PTHR22789">
    <property type="entry name" value="FUCULOSE PHOSPHATE ALDOLASE"/>
    <property type="match status" value="1"/>
</dbReference>
<dbReference type="GO" id="GO:0019323">
    <property type="term" value="P:pentose catabolic process"/>
    <property type="evidence" value="ECO:0007669"/>
    <property type="project" value="TreeGrafter"/>
</dbReference>
<evidence type="ECO:0000256" key="3">
    <source>
        <dbReference type="ARBA" id="ARBA00010037"/>
    </source>
</evidence>
<organism evidence="10 11">
    <name type="scientific">SAR324 cluster bacterium</name>
    <dbReference type="NCBI Taxonomy" id="2024889"/>
    <lineage>
        <taxon>Bacteria</taxon>
        <taxon>Deltaproteobacteria</taxon>
        <taxon>SAR324 cluster</taxon>
    </lineage>
</organism>
<protein>
    <recommendedName>
        <fullName evidence="4">L-ribulose-5-phosphate 4-epimerase</fullName>
        <ecNumber evidence="4">5.1.3.4</ecNumber>
    </recommendedName>
</protein>
<feature type="domain" description="Class II aldolase/adducin N-terminal" evidence="9">
    <location>
        <begin position="7"/>
        <end position="196"/>
    </location>
</feature>
<dbReference type="Gene3D" id="3.40.225.10">
    <property type="entry name" value="Class II aldolase/adducin N-terminal domain"/>
    <property type="match status" value="1"/>
</dbReference>
<evidence type="ECO:0000313" key="11">
    <source>
        <dbReference type="Proteomes" id="UP000524246"/>
    </source>
</evidence>